<dbReference type="InterPro" id="IPR032675">
    <property type="entry name" value="LRR_dom_sf"/>
</dbReference>
<dbReference type="InterPro" id="IPR058922">
    <property type="entry name" value="WHD_DRP"/>
</dbReference>
<keyword evidence="11" id="KW-1185">Reference proteome</keyword>
<evidence type="ECO:0000256" key="2">
    <source>
        <dbReference type="ARBA" id="ARBA00022737"/>
    </source>
</evidence>
<reference evidence="10 11" key="1">
    <citation type="submission" date="2024-08" db="EMBL/GenBank/DDBJ databases">
        <title>Insights into the chromosomal genome structure of Flemingia macrophylla.</title>
        <authorList>
            <person name="Ding Y."/>
            <person name="Zhao Y."/>
            <person name="Bi W."/>
            <person name="Wu M."/>
            <person name="Zhao G."/>
            <person name="Gong Y."/>
            <person name="Li W."/>
            <person name="Zhang P."/>
        </authorList>
    </citation>
    <scope>NUCLEOTIDE SEQUENCE [LARGE SCALE GENOMIC DNA]</scope>
    <source>
        <strain evidence="10">DYQJB</strain>
        <tissue evidence="10">Leaf</tissue>
    </source>
</reference>
<evidence type="ECO:0000256" key="1">
    <source>
        <dbReference type="ARBA" id="ARBA00022614"/>
    </source>
</evidence>
<feature type="domain" description="Disease resistance N-terminal" evidence="7">
    <location>
        <begin position="6"/>
        <end position="86"/>
    </location>
</feature>
<dbReference type="GO" id="GO:0005524">
    <property type="term" value="F:ATP binding"/>
    <property type="evidence" value="ECO:0007669"/>
    <property type="project" value="UniProtKB-KW"/>
</dbReference>
<dbReference type="PANTHER" id="PTHR36766">
    <property type="entry name" value="PLANT BROAD-SPECTRUM MILDEW RESISTANCE PROTEIN RPW8"/>
    <property type="match status" value="1"/>
</dbReference>
<evidence type="ECO:0008006" key="12">
    <source>
        <dbReference type="Google" id="ProtNLM"/>
    </source>
</evidence>
<dbReference type="AlphaFoldDB" id="A0ABD1MMZ1"/>
<evidence type="ECO:0000259" key="8">
    <source>
        <dbReference type="Pfam" id="PF23559"/>
    </source>
</evidence>
<accession>A0ABD1MMZ1</accession>
<proteinExistence type="predicted"/>
<dbReference type="Gene3D" id="3.80.10.10">
    <property type="entry name" value="Ribonuclease Inhibitor"/>
    <property type="match status" value="1"/>
</dbReference>
<dbReference type="SUPFAM" id="SSF52540">
    <property type="entry name" value="P-loop containing nucleoside triphosphate hydrolases"/>
    <property type="match status" value="1"/>
</dbReference>
<dbReference type="PRINTS" id="PR00364">
    <property type="entry name" value="DISEASERSIST"/>
</dbReference>
<keyword evidence="4" id="KW-0611">Plant defense</keyword>
<dbReference type="PANTHER" id="PTHR36766:SF38">
    <property type="entry name" value="DISEASE RESISTANCE PROTEIN RGA3"/>
    <property type="match status" value="1"/>
</dbReference>
<dbReference type="InterPro" id="IPR002182">
    <property type="entry name" value="NB-ARC"/>
</dbReference>
<dbReference type="InterPro" id="IPR042197">
    <property type="entry name" value="Apaf_helical"/>
</dbReference>
<dbReference type="SUPFAM" id="SSF52058">
    <property type="entry name" value="L domain-like"/>
    <property type="match status" value="1"/>
</dbReference>
<evidence type="ECO:0000256" key="3">
    <source>
        <dbReference type="ARBA" id="ARBA00022741"/>
    </source>
</evidence>
<dbReference type="Gene3D" id="3.40.50.300">
    <property type="entry name" value="P-loop containing nucleotide triphosphate hydrolases"/>
    <property type="match status" value="1"/>
</dbReference>
<keyword evidence="3" id="KW-0547">Nucleotide-binding</keyword>
<dbReference type="InterPro" id="IPR041118">
    <property type="entry name" value="Rx_N"/>
</dbReference>
<gene>
    <name evidence="10" type="ORF">Fmac_011615</name>
</gene>
<keyword evidence="1" id="KW-0433">Leucine-rich repeat</keyword>
<evidence type="ECO:0000259" key="6">
    <source>
        <dbReference type="Pfam" id="PF00931"/>
    </source>
</evidence>
<dbReference type="InterPro" id="IPR036388">
    <property type="entry name" value="WH-like_DNA-bd_sf"/>
</dbReference>
<dbReference type="GO" id="GO:0051707">
    <property type="term" value="P:response to other organism"/>
    <property type="evidence" value="ECO:0007669"/>
    <property type="project" value="UniProtKB-ARBA"/>
</dbReference>
<keyword evidence="2" id="KW-0677">Repeat</keyword>
<protein>
    <recommendedName>
        <fullName evidence="12">Disease resistance protein RGA3</fullName>
    </recommendedName>
</protein>
<sequence length="867" mass="99936">MEVIAGIVLQNLNSFAQEEFGIIWNLKDDVQRMKSTVSAIKAVLQDAEAKTNNLQVSNWLEELKDVLYDADDFLEHLSTKAFERKMVGGNRILREVQIFFSRSNQIVYGLKLGHEMKAIRDRLDDIAKNKSTLQLTEYPVETPIAYRGQRQTYSFVSKDEVIGREEEKKLLKSYLLHNNASVTDSVSVVPIVGIGGLGKTTLAQLVYNDNAVQRYFKQTMWVCVSDEFDIKKIAKMIIGNDKNSEIEQVQQDLRVKIQGKKYLLVLDDVWNEDRELWLKLKSLLMEGGKGSIIIVTTRSRTVAKIMGTQSPLFLKGLDLERSWKLFSRVAFDGGKEPDDRELLAMGRDIVKKCSGVPLAIRTIGSLLYSRNLGLSDWRNFREIEFSKIDQEKDKIFSILKLSYDHLPSFLKKCFAYCSLLPKGYVFHKKTLIQLWVAEGFIQPSNDNRCEEDVGHEYFMNLLSMSLFQYVTTDDFGDISTCKMHDLIHDLAQIVVGKEYVTVEENKENFGNGARYLSSSSTLLHFEESPSSSNKLRTFIVHGQQPNRRINLDESHFRFFRFLLSLKCLRVLTLCGLDIVTIPKGIKELRHLRYLDLSRNQFLVNLPPDITSLHNLQALKLSQCLRLKELPSQMSKTLRHLELNDCLNLMCMPFGLGRLTNLQTLTHFILDRNRSGDIRELSGLNSLREKLEIRWLDSLRENAAVVESAKVLREKQHLRELELRWWHENVRKFHPYWEDPFAVAETHLNENEIEKENSWLEDEKILQGLQPHYSIKRLVIDGYCGKSLPNWIGNLSELLSLQISNCNGLKSLPEGICKLVSLKNLCIYHCPLLEKRCERINGEDWPKISHIPKVFVSAISPSQLKYIN</sequence>
<dbReference type="CDD" id="cd14798">
    <property type="entry name" value="RX-CC_like"/>
    <property type="match status" value="1"/>
</dbReference>
<evidence type="ECO:0000313" key="10">
    <source>
        <dbReference type="EMBL" id="KAL2337169.1"/>
    </source>
</evidence>
<dbReference type="Pfam" id="PF18052">
    <property type="entry name" value="Rx_N"/>
    <property type="match status" value="1"/>
</dbReference>
<feature type="domain" description="NB-ARC" evidence="6">
    <location>
        <begin position="183"/>
        <end position="332"/>
    </location>
</feature>
<name>A0ABD1MMZ1_9FABA</name>
<evidence type="ECO:0000256" key="5">
    <source>
        <dbReference type="ARBA" id="ARBA00022840"/>
    </source>
</evidence>
<dbReference type="FunFam" id="1.10.10.10:FF:000322">
    <property type="entry name" value="Probable disease resistance protein At1g63360"/>
    <property type="match status" value="1"/>
</dbReference>
<dbReference type="Gene3D" id="1.20.5.4130">
    <property type="match status" value="1"/>
</dbReference>
<dbReference type="Gene3D" id="1.10.10.10">
    <property type="entry name" value="Winged helix-like DNA-binding domain superfamily/Winged helix DNA-binding domain"/>
    <property type="match status" value="1"/>
</dbReference>
<dbReference type="Gene3D" id="1.10.8.430">
    <property type="entry name" value="Helical domain of apoptotic protease-activating factors"/>
    <property type="match status" value="1"/>
</dbReference>
<feature type="domain" description="Disease resistance protein winged helix" evidence="8">
    <location>
        <begin position="420"/>
        <end position="491"/>
    </location>
</feature>
<organism evidence="10 11">
    <name type="scientific">Flemingia macrophylla</name>
    <dbReference type="NCBI Taxonomy" id="520843"/>
    <lineage>
        <taxon>Eukaryota</taxon>
        <taxon>Viridiplantae</taxon>
        <taxon>Streptophyta</taxon>
        <taxon>Embryophyta</taxon>
        <taxon>Tracheophyta</taxon>
        <taxon>Spermatophyta</taxon>
        <taxon>Magnoliopsida</taxon>
        <taxon>eudicotyledons</taxon>
        <taxon>Gunneridae</taxon>
        <taxon>Pentapetalae</taxon>
        <taxon>rosids</taxon>
        <taxon>fabids</taxon>
        <taxon>Fabales</taxon>
        <taxon>Fabaceae</taxon>
        <taxon>Papilionoideae</taxon>
        <taxon>50 kb inversion clade</taxon>
        <taxon>NPAAA clade</taxon>
        <taxon>indigoferoid/millettioid clade</taxon>
        <taxon>Phaseoleae</taxon>
        <taxon>Flemingia</taxon>
    </lineage>
</organism>
<dbReference type="EMBL" id="JBGMDY010000004">
    <property type="protein sequence ID" value="KAL2337169.1"/>
    <property type="molecule type" value="Genomic_DNA"/>
</dbReference>
<evidence type="ECO:0000256" key="4">
    <source>
        <dbReference type="ARBA" id="ARBA00022821"/>
    </source>
</evidence>
<comment type="caution">
    <text evidence="10">The sequence shown here is derived from an EMBL/GenBank/DDBJ whole genome shotgun (WGS) entry which is preliminary data.</text>
</comment>
<dbReference type="Pfam" id="PF00931">
    <property type="entry name" value="NB-ARC"/>
    <property type="match status" value="1"/>
</dbReference>
<keyword evidence="5" id="KW-0067">ATP-binding</keyword>
<evidence type="ECO:0000259" key="7">
    <source>
        <dbReference type="Pfam" id="PF18052"/>
    </source>
</evidence>
<feature type="domain" description="R13L1/DRL21-like LRR repeat region" evidence="9">
    <location>
        <begin position="677"/>
        <end position="829"/>
    </location>
</feature>
<dbReference type="Proteomes" id="UP001603857">
    <property type="component" value="Unassembled WGS sequence"/>
</dbReference>
<dbReference type="InterPro" id="IPR027417">
    <property type="entry name" value="P-loop_NTPase"/>
</dbReference>
<dbReference type="InterPro" id="IPR038005">
    <property type="entry name" value="RX-like_CC"/>
</dbReference>
<evidence type="ECO:0000259" key="9">
    <source>
        <dbReference type="Pfam" id="PF25019"/>
    </source>
</evidence>
<dbReference type="GO" id="GO:0006952">
    <property type="term" value="P:defense response"/>
    <property type="evidence" value="ECO:0007669"/>
    <property type="project" value="UniProtKB-KW"/>
</dbReference>
<evidence type="ECO:0000313" key="11">
    <source>
        <dbReference type="Proteomes" id="UP001603857"/>
    </source>
</evidence>
<dbReference type="InterPro" id="IPR056789">
    <property type="entry name" value="LRR_R13L1-DRL21"/>
</dbReference>
<dbReference type="Pfam" id="PF25019">
    <property type="entry name" value="LRR_R13L1-DRL21"/>
    <property type="match status" value="1"/>
</dbReference>
<dbReference type="Pfam" id="PF23559">
    <property type="entry name" value="WHD_DRP"/>
    <property type="match status" value="1"/>
</dbReference>